<accession>A0A4R6DFJ2</accession>
<dbReference type="Proteomes" id="UP000295764">
    <property type="component" value="Unassembled WGS sequence"/>
</dbReference>
<gene>
    <name evidence="2" type="ORF">EDF64_10837</name>
</gene>
<keyword evidence="1" id="KW-0472">Membrane</keyword>
<evidence type="ECO:0000313" key="2">
    <source>
        <dbReference type="EMBL" id="TDN43367.1"/>
    </source>
</evidence>
<feature type="transmembrane region" description="Helical" evidence="1">
    <location>
        <begin position="221"/>
        <end position="239"/>
    </location>
</feature>
<keyword evidence="1" id="KW-1133">Transmembrane helix</keyword>
<sequence length="362" mass="38653">MVGRSPRDGARQPCRARVGRFDLHRACAGRTGGGRYPIYARTQPSSPRCCRPRRNARAVERNTAALRQRRTRSRNGSLPRNKLTICSNRTDLDRGRRNDAHPLICRGSDRICCADRTPADENTVRNHRDAACCGSARGSVRCFEFDVVLPISSRRDRMLALENGFISEDRPAWVRAFTGRSLNCSGSARSLALLFNLQGIVFASAAGPILLALLLASARPAVGAIAVAPLIGVLTLLCTNACHEAGHLLAFALVASPSRRPHAHAVARLGLAHIVRPELSAGREICVVLSGPLVAATVCGLIAFLMPHVFAAIAIACVGAGHVAALVAPVGDGANLRTALGRWSASGVRRDSGERQRVSPPQ</sequence>
<organism evidence="2 3">
    <name type="scientific">Curtobacterium flaccumfaciens</name>
    <dbReference type="NCBI Taxonomy" id="2035"/>
    <lineage>
        <taxon>Bacteria</taxon>
        <taxon>Bacillati</taxon>
        <taxon>Actinomycetota</taxon>
        <taxon>Actinomycetes</taxon>
        <taxon>Micrococcales</taxon>
        <taxon>Microbacteriaceae</taxon>
        <taxon>Curtobacterium</taxon>
    </lineage>
</organism>
<feature type="transmembrane region" description="Helical" evidence="1">
    <location>
        <begin position="285"/>
        <end position="304"/>
    </location>
</feature>
<feature type="transmembrane region" description="Helical" evidence="1">
    <location>
        <begin position="310"/>
        <end position="330"/>
    </location>
</feature>
<reference evidence="2 3" key="1">
    <citation type="submission" date="2019-03" db="EMBL/GenBank/DDBJ databases">
        <title>Genomic analyses of the natural microbiome of Caenorhabditis elegans.</title>
        <authorList>
            <person name="Samuel B."/>
        </authorList>
    </citation>
    <scope>NUCLEOTIDE SEQUENCE [LARGE SCALE GENOMIC DNA]</scope>
    <source>
        <strain evidence="2 3">JUb65</strain>
    </source>
</reference>
<protein>
    <recommendedName>
        <fullName evidence="4">DUF3267 domain-containing protein</fullName>
    </recommendedName>
</protein>
<name>A0A4R6DFJ2_9MICO</name>
<evidence type="ECO:0000256" key="1">
    <source>
        <dbReference type="SAM" id="Phobius"/>
    </source>
</evidence>
<comment type="caution">
    <text evidence="2">The sequence shown here is derived from an EMBL/GenBank/DDBJ whole genome shotgun (WGS) entry which is preliminary data.</text>
</comment>
<dbReference type="AlphaFoldDB" id="A0A4R6DFJ2"/>
<evidence type="ECO:0000313" key="3">
    <source>
        <dbReference type="Proteomes" id="UP000295764"/>
    </source>
</evidence>
<keyword evidence="1" id="KW-0812">Transmembrane</keyword>
<feature type="transmembrane region" description="Helical" evidence="1">
    <location>
        <begin position="191"/>
        <end position="215"/>
    </location>
</feature>
<evidence type="ECO:0008006" key="4">
    <source>
        <dbReference type="Google" id="ProtNLM"/>
    </source>
</evidence>
<dbReference type="EMBL" id="SNVW01000008">
    <property type="protein sequence ID" value="TDN43367.1"/>
    <property type="molecule type" value="Genomic_DNA"/>
</dbReference>
<proteinExistence type="predicted"/>